<dbReference type="EMBL" id="JAYRBN010000032">
    <property type="protein sequence ID" value="KAL2748283.1"/>
    <property type="molecule type" value="Genomic_DNA"/>
</dbReference>
<reference evidence="1 2" key="1">
    <citation type="journal article" date="2024" name="Ann. Entomol. Soc. Am.">
        <title>Genomic analyses of the southern and eastern yellowjacket wasps (Hymenoptera: Vespidae) reveal evolutionary signatures of social life.</title>
        <authorList>
            <person name="Catto M.A."/>
            <person name="Caine P.B."/>
            <person name="Orr S.E."/>
            <person name="Hunt B.G."/>
            <person name="Goodisman M.A.D."/>
        </authorList>
    </citation>
    <scope>NUCLEOTIDE SEQUENCE [LARGE SCALE GENOMIC DNA]</scope>
    <source>
        <strain evidence="1">232</strain>
        <tissue evidence="1">Head and thorax</tissue>
    </source>
</reference>
<comment type="caution">
    <text evidence="1">The sequence shown here is derived from an EMBL/GenBank/DDBJ whole genome shotgun (WGS) entry which is preliminary data.</text>
</comment>
<keyword evidence="2" id="KW-1185">Reference proteome</keyword>
<evidence type="ECO:0000313" key="2">
    <source>
        <dbReference type="Proteomes" id="UP001607303"/>
    </source>
</evidence>
<dbReference type="Proteomes" id="UP001607303">
    <property type="component" value="Unassembled WGS sequence"/>
</dbReference>
<evidence type="ECO:0000313" key="1">
    <source>
        <dbReference type="EMBL" id="KAL2748283.1"/>
    </source>
</evidence>
<name>A0ABD2CT34_VESMC</name>
<proteinExistence type="predicted"/>
<gene>
    <name evidence="1" type="ORF">V1477_003568</name>
</gene>
<accession>A0ABD2CT34</accession>
<sequence length="68" mass="7917">MQLCDCQWNKSLSPSIRISNLLVSTPIMIVTEMVTRIIEAHNTVTRIRDSEELNFINRINEMKLIKSK</sequence>
<organism evidence="1 2">
    <name type="scientific">Vespula maculifrons</name>
    <name type="common">Eastern yellow jacket</name>
    <name type="synonym">Wasp</name>
    <dbReference type="NCBI Taxonomy" id="7453"/>
    <lineage>
        <taxon>Eukaryota</taxon>
        <taxon>Metazoa</taxon>
        <taxon>Ecdysozoa</taxon>
        <taxon>Arthropoda</taxon>
        <taxon>Hexapoda</taxon>
        <taxon>Insecta</taxon>
        <taxon>Pterygota</taxon>
        <taxon>Neoptera</taxon>
        <taxon>Endopterygota</taxon>
        <taxon>Hymenoptera</taxon>
        <taxon>Apocrita</taxon>
        <taxon>Aculeata</taxon>
        <taxon>Vespoidea</taxon>
        <taxon>Vespidae</taxon>
        <taxon>Vespinae</taxon>
        <taxon>Vespula</taxon>
    </lineage>
</organism>
<protein>
    <submittedName>
        <fullName evidence="1">Uncharacterized protein</fullName>
    </submittedName>
</protein>
<dbReference type="AlphaFoldDB" id="A0ABD2CT34"/>